<dbReference type="PROSITE" id="PS51318">
    <property type="entry name" value="TAT"/>
    <property type="match status" value="1"/>
</dbReference>
<proteinExistence type="predicted"/>
<dbReference type="InterPro" id="IPR051200">
    <property type="entry name" value="Host-pathogen_enzymatic-act"/>
</dbReference>
<evidence type="ECO:0000313" key="2">
    <source>
        <dbReference type="EMBL" id="RZH67533.1"/>
    </source>
</evidence>
<organism evidence="2 3">
    <name type="scientific">Natrinema altunense</name>
    <dbReference type="NCBI Taxonomy" id="222984"/>
    <lineage>
        <taxon>Archaea</taxon>
        <taxon>Methanobacteriati</taxon>
        <taxon>Methanobacteriota</taxon>
        <taxon>Stenosarchaea group</taxon>
        <taxon>Halobacteria</taxon>
        <taxon>Halobacteriales</taxon>
        <taxon>Natrialbaceae</taxon>
        <taxon>Natrinema</taxon>
    </lineage>
</organism>
<dbReference type="Pfam" id="PF02239">
    <property type="entry name" value="Cytochrom_D1"/>
    <property type="match status" value="1"/>
</dbReference>
<dbReference type="Gene3D" id="2.60.40.420">
    <property type="entry name" value="Cupredoxins - blue copper proteins"/>
    <property type="match status" value="1"/>
</dbReference>
<dbReference type="SUPFAM" id="SSF49503">
    <property type="entry name" value="Cupredoxins"/>
    <property type="match status" value="1"/>
</dbReference>
<dbReference type="AlphaFoldDB" id="A0A482XZK4"/>
<dbReference type="InterPro" id="IPR011048">
    <property type="entry name" value="Haem_d1_sf"/>
</dbReference>
<dbReference type="PANTHER" id="PTHR47197:SF3">
    <property type="entry name" value="DIHYDRO-HEME D1 DEHYDROGENASE"/>
    <property type="match status" value="1"/>
</dbReference>
<feature type="region of interest" description="Disordered" evidence="1">
    <location>
        <begin position="1"/>
        <end position="21"/>
    </location>
</feature>
<evidence type="ECO:0000256" key="1">
    <source>
        <dbReference type="SAM" id="MobiDB-lite"/>
    </source>
</evidence>
<dbReference type="InterPro" id="IPR006311">
    <property type="entry name" value="TAT_signal"/>
</dbReference>
<feature type="region of interest" description="Disordered" evidence="1">
    <location>
        <begin position="67"/>
        <end position="97"/>
    </location>
</feature>
<name>A0A482XZK4_9EURY</name>
<feature type="compositionally biased region" description="Acidic residues" evidence="1">
    <location>
        <begin position="70"/>
        <end position="92"/>
    </location>
</feature>
<dbReference type="OrthoDB" id="27522at2157"/>
<accession>A0A482XZK4</accession>
<evidence type="ECO:0000313" key="3">
    <source>
        <dbReference type="Proteomes" id="UP000292704"/>
    </source>
</evidence>
<dbReference type="InterPro" id="IPR003143">
    <property type="entry name" value="Cyt_cd1_C_sf"/>
</dbReference>
<protein>
    <submittedName>
        <fullName evidence="2">Hydroxylamine reductase</fullName>
    </submittedName>
</protein>
<dbReference type="CDD" id="cd20782">
    <property type="entry name" value="8prop_hemeD1_cyt_cd1-like"/>
    <property type="match status" value="1"/>
</dbReference>
<gene>
    <name evidence="2" type="ORF">ELS17_11775</name>
</gene>
<sequence length="611" mass="68278">MSRSESPAESIAEQEERIKRHLSASREIAERLEFDDQLSFEMGLPSPGRRTFIKTSGVVAASAALAGCAGDDDDDDGPESTDDEESPDEEPPAAERSETVQLAAKQYEFQPQEIRVPPNTELTIEFTQSTFEENEEFTMHTFYLEDPYDIGPIELPENTNDELIDSVTFVTDEEGTFDFECSAYCGDGHAQMNGQLYVVPEGESVDEVDFTDMGTLKERHEILKEERELAQEPQHDLDLRDIMVVTERNNASVAMIDTVNDRLMERVENVGKAIHVHDFHPELPEQTREGAYVYTQSRQGEMYKIDLFDFERVAVADAGTDARDIAVSRDGNYVIGGFYNPNHLVICDAETMEPIKRIPTHTVNPDGESLGSRVCSLYDVPEEGLFLAGLKEGGEVWLIDYTQEDFPVVATIECGRTLHDGFFTADGRYFMIASQTDNQMDIIDTHERSHVAAIPMDGVPHPGPGALYPDEDLAFTTHAGSPSVGVWNTETWEAEKMIDVRGSGLFIRKHEHSDYVWADVILTDSEDDAYVYTIDPDTLEVDQEIDCSQWGAAAAIHPEFSRDGEKVYISVWKGENESILVFDPNTGELLTQIEDLLAPTGKFLGVRAEGH</sequence>
<dbReference type="SUPFAM" id="SSF51004">
    <property type="entry name" value="C-terminal (heme d1) domain of cytochrome cd1-nitrite reductase"/>
    <property type="match status" value="1"/>
</dbReference>
<dbReference type="Gene3D" id="2.140.10.20">
    <property type="entry name" value="C-terminal (heme d1) domain of cytochrome cd1-nitrite reductase"/>
    <property type="match status" value="1"/>
</dbReference>
<reference evidence="2 3" key="1">
    <citation type="submission" date="2019-02" db="EMBL/GenBank/DDBJ databases">
        <title>Genome analysis provides insights into bioremediation potentialities and Haloocin production by Natrinema altunense strain 4.1R isolated from Chott Douz in Tunisian desert.</title>
        <authorList>
            <person name="Najjari A."/>
            <person name="Youssef N."/>
            <person name="Ben Dhia O."/>
            <person name="Ferjani R."/>
            <person name="El Hidri D."/>
            <person name="Ouzari H.I."/>
            <person name="Cherif A."/>
        </authorList>
    </citation>
    <scope>NUCLEOTIDE SEQUENCE [LARGE SCALE GENOMIC DNA]</scope>
    <source>
        <strain evidence="2 3">4.1R</strain>
    </source>
</reference>
<dbReference type="InterPro" id="IPR008972">
    <property type="entry name" value="Cupredoxin"/>
</dbReference>
<dbReference type="EMBL" id="SHMR01000005">
    <property type="protein sequence ID" value="RZH67533.1"/>
    <property type="molecule type" value="Genomic_DNA"/>
</dbReference>
<dbReference type="Proteomes" id="UP000292704">
    <property type="component" value="Unassembled WGS sequence"/>
</dbReference>
<dbReference type="RefSeq" id="WP_130170835.1">
    <property type="nucleotide sequence ID" value="NZ_SHMR01000005.1"/>
</dbReference>
<comment type="caution">
    <text evidence="2">The sequence shown here is derived from an EMBL/GenBank/DDBJ whole genome shotgun (WGS) entry which is preliminary data.</text>
</comment>
<dbReference type="PANTHER" id="PTHR47197">
    <property type="entry name" value="PROTEIN NIRF"/>
    <property type="match status" value="1"/>
</dbReference>
<dbReference type="STRING" id="222984.GCA_000731985_01249"/>